<dbReference type="AlphaFoldDB" id="A0A1M7YK28"/>
<dbReference type="EMBL" id="FRFE01000042">
    <property type="protein sequence ID" value="SHO52888.1"/>
    <property type="molecule type" value="Genomic_DNA"/>
</dbReference>
<reference evidence="1 2" key="1">
    <citation type="submission" date="2016-12" db="EMBL/GenBank/DDBJ databases">
        <authorList>
            <person name="Song W.-J."/>
            <person name="Kurnit D.M."/>
        </authorList>
    </citation>
    <scope>NUCLEOTIDE SEQUENCE [LARGE SCALE GENOMIC DNA]</scope>
    <source>
        <strain evidence="1 2">DSM 18488</strain>
    </source>
</reference>
<dbReference type="Proteomes" id="UP000184603">
    <property type="component" value="Unassembled WGS sequence"/>
</dbReference>
<dbReference type="STRING" id="1121416.SAMN02745220_04822"/>
<accession>A0A1M7YK28</accession>
<evidence type="ECO:0000313" key="2">
    <source>
        <dbReference type="Proteomes" id="UP000184603"/>
    </source>
</evidence>
<proteinExistence type="predicted"/>
<dbReference type="RefSeq" id="WP_073616496.1">
    <property type="nucleotide sequence ID" value="NZ_FRFE01000042.1"/>
</dbReference>
<name>A0A1M7YK28_9BACT</name>
<organism evidence="1 2">
    <name type="scientific">Desulfopila aestuarii DSM 18488</name>
    <dbReference type="NCBI Taxonomy" id="1121416"/>
    <lineage>
        <taxon>Bacteria</taxon>
        <taxon>Pseudomonadati</taxon>
        <taxon>Thermodesulfobacteriota</taxon>
        <taxon>Desulfobulbia</taxon>
        <taxon>Desulfobulbales</taxon>
        <taxon>Desulfocapsaceae</taxon>
        <taxon>Desulfopila</taxon>
    </lineage>
</organism>
<keyword evidence="2" id="KW-1185">Reference proteome</keyword>
<gene>
    <name evidence="1" type="ORF">SAMN02745220_04822</name>
</gene>
<evidence type="ECO:0000313" key="1">
    <source>
        <dbReference type="EMBL" id="SHO52888.1"/>
    </source>
</evidence>
<sequence>MTASVKNLTDPEEIIHEFLIKDSRYAISRFADNSGFSRPYISQHIHGHRKNRQLLQMMADHLGCGIYGVMPNKKMIGNCLHNKSGNMAGTGRRKE</sequence>
<protein>
    <submittedName>
        <fullName evidence="1">Uncharacterized protein</fullName>
    </submittedName>
</protein>